<evidence type="ECO:0000256" key="2">
    <source>
        <dbReference type="ARBA" id="ARBA00007613"/>
    </source>
</evidence>
<evidence type="ECO:0000256" key="9">
    <source>
        <dbReference type="SAM" id="SignalP"/>
    </source>
</evidence>
<protein>
    <submittedName>
        <fullName evidence="10">Outer membrane protein</fullName>
    </submittedName>
</protein>
<organism evidence="10 11">
    <name type="scientific">Aquabacter spiritensis</name>
    <dbReference type="NCBI Taxonomy" id="933073"/>
    <lineage>
        <taxon>Bacteria</taxon>
        <taxon>Pseudomonadati</taxon>
        <taxon>Pseudomonadota</taxon>
        <taxon>Alphaproteobacteria</taxon>
        <taxon>Hyphomicrobiales</taxon>
        <taxon>Xanthobacteraceae</taxon>
        <taxon>Aquabacter</taxon>
    </lineage>
</organism>
<dbReference type="AlphaFoldDB" id="A0A4R3LPX6"/>
<dbReference type="EMBL" id="SMAI01000013">
    <property type="protein sequence ID" value="TCT02450.1"/>
    <property type="molecule type" value="Genomic_DNA"/>
</dbReference>
<evidence type="ECO:0000256" key="3">
    <source>
        <dbReference type="ARBA" id="ARBA00022448"/>
    </source>
</evidence>
<dbReference type="SUPFAM" id="SSF56954">
    <property type="entry name" value="Outer membrane efflux proteins (OEP)"/>
    <property type="match status" value="1"/>
</dbReference>
<keyword evidence="8" id="KW-0175">Coiled coil</keyword>
<dbReference type="Proteomes" id="UP000294664">
    <property type="component" value="Unassembled WGS sequence"/>
</dbReference>
<dbReference type="InterPro" id="IPR010130">
    <property type="entry name" value="T1SS_OMP_TolC"/>
</dbReference>
<keyword evidence="3" id="KW-0813">Transport</keyword>
<dbReference type="NCBIfam" id="TIGR01844">
    <property type="entry name" value="type_I_sec_TolC"/>
    <property type="match status" value="1"/>
</dbReference>
<evidence type="ECO:0000256" key="7">
    <source>
        <dbReference type="ARBA" id="ARBA00023237"/>
    </source>
</evidence>
<evidence type="ECO:0000256" key="5">
    <source>
        <dbReference type="ARBA" id="ARBA00022692"/>
    </source>
</evidence>
<name>A0A4R3LPX6_9HYPH</name>
<sequence>MLLMARIRQRICVLAWVGFASAALTPTMVSAQSLDAALAAAYINNPTLNSQRAGTRAIDENVPQALSGYRPNVSAGASVGSQYSRYTAGGQSTNGTLTPRAFNLTVTQTIFNGFLTANTTRNAESTVKGSRETLRNTEQTVLLNGVTAYMDVIQGISLLELQQQNLAALQQELRATRDRFNVGEVTRTDVAQAEARVAAAQYEVAQAVANLSSYRATYRQVIGLDPGRLTPPSTAIERKIPGTLDSVIRTGLGRHPAILASQFAVDAANFSVRMAESNLAPNLNVQGQLQQSYDQSGTIDSQNGASVMLNLSIPIYQGGAEYSAIRQAKEYLTQARIEVDVNRDQVRTLAVQYWGALEASKAQIESAQSQVAANTLALEGVREEWRVGQRTTTDVLNAQTDLTNSKSALVIAQRDRVVAAYSLISIVGQLDAISLALKVPVYDPKVHYQQVRDSWFGLRTPDGK</sequence>
<dbReference type="GO" id="GO:0015562">
    <property type="term" value="F:efflux transmembrane transporter activity"/>
    <property type="evidence" value="ECO:0007669"/>
    <property type="project" value="InterPro"/>
</dbReference>
<feature type="signal peptide" evidence="9">
    <location>
        <begin position="1"/>
        <end position="22"/>
    </location>
</feature>
<evidence type="ECO:0000313" key="11">
    <source>
        <dbReference type="Proteomes" id="UP000294664"/>
    </source>
</evidence>
<dbReference type="PANTHER" id="PTHR30026:SF22">
    <property type="entry name" value="OUTER MEMBRANE EFFLUX PROTEIN"/>
    <property type="match status" value="1"/>
</dbReference>
<feature type="coiled-coil region" evidence="8">
    <location>
        <begin position="159"/>
        <end position="210"/>
    </location>
</feature>
<evidence type="ECO:0000256" key="8">
    <source>
        <dbReference type="SAM" id="Coils"/>
    </source>
</evidence>
<keyword evidence="4" id="KW-1134">Transmembrane beta strand</keyword>
<proteinExistence type="inferred from homology"/>
<evidence type="ECO:0000256" key="6">
    <source>
        <dbReference type="ARBA" id="ARBA00023136"/>
    </source>
</evidence>
<comment type="similarity">
    <text evidence="2">Belongs to the outer membrane factor (OMF) (TC 1.B.17) family.</text>
</comment>
<accession>A0A4R3LPX6</accession>
<comment type="caution">
    <text evidence="10">The sequence shown here is derived from an EMBL/GenBank/DDBJ whole genome shotgun (WGS) entry which is preliminary data.</text>
</comment>
<evidence type="ECO:0000256" key="4">
    <source>
        <dbReference type="ARBA" id="ARBA00022452"/>
    </source>
</evidence>
<dbReference type="GO" id="GO:1990281">
    <property type="term" value="C:efflux pump complex"/>
    <property type="evidence" value="ECO:0007669"/>
    <property type="project" value="TreeGrafter"/>
</dbReference>
<dbReference type="Pfam" id="PF02321">
    <property type="entry name" value="OEP"/>
    <property type="match status" value="2"/>
</dbReference>
<dbReference type="Gene3D" id="1.20.1600.10">
    <property type="entry name" value="Outer membrane efflux proteins (OEP)"/>
    <property type="match status" value="1"/>
</dbReference>
<keyword evidence="5" id="KW-0812">Transmembrane</keyword>
<dbReference type="GO" id="GO:0009279">
    <property type="term" value="C:cell outer membrane"/>
    <property type="evidence" value="ECO:0007669"/>
    <property type="project" value="UniProtKB-SubCell"/>
</dbReference>
<dbReference type="InterPro" id="IPR003423">
    <property type="entry name" value="OMP_efflux"/>
</dbReference>
<keyword evidence="11" id="KW-1185">Reference proteome</keyword>
<keyword evidence="7" id="KW-0998">Cell outer membrane</keyword>
<evidence type="ECO:0000313" key="10">
    <source>
        <dbReference type="EMBL" id="TCT02450.1"/>
    </source>
</evidence>
<feature type="chain" id="PRO_5020453693" evidence="9">
    <location>
        <begin position="23"/>
        <end position="464"/>
    </location>
</feature>
<dbReference type="PANTHER" id="PTHR30026">
    <property type="entry name" value="OUTER MEMBRANE PROTEIN TOLC"/>
    <property type="match status" value="1"/>
</dbReference>
<dbReference type="RefSeq" id="WP_245504773.1">
    <property type="nucleotide sequence ID" value="NZ_SMAI01000013.1"/>
</dbReference>
<comment type="subcellular location">
    <subcellularLocation>
        <location evidence="1">Cell outer membrane</location>
    </subcellularLocation>
</comment>
<keyword evidence="6" id="KW-0472">Membrane</keyword>
<dbReference type="InterPro" id="IPR051906">
    <property type="entry name" value="TolC-like"/>
</dbReference>
<gene>
    <name evidence="10" type="ORF">EDC64_113100</name>
</gene>
<reference evidence="10 11" key="1">
    <citation type="submission" date="2019-03" db="EMBL/GenBank/DDBJ databases">
        <title>Genomic Encyclopedia of Type Strains, Phase IV (KMG-IV): sequencing the most valuable type-strain genomes for metagenomic binning, comparative biology and taxonomic classification.</title>
        <authorList>
            <person name="Goeker M."/>
        </authorList>
    </citation>
    <scope>NUCLEOTIDE SEQUENCE [LARGE SCALE GENOMIC DNA]</scope>
    <source>
        <strain evidence="10 11">DSM 9035</strain>
    </source>
</reference>
<evidence type="ECO:0000256" key="1">
    <source>
        <dbReference type="ARBA" id="ARBA00004442"/>
    </source>
</evidence>
<dbReference type="GO" id="GO:0015288">
    <property type="term" value="F:porin activity"/>
    <property type="evidence" value="ECO:0007669"/>
    <property type="project" value="TreeGrafter"/>
</dbReference>
<keyword evidence="9" id="KW-0732">Signal</keyword>